<dbReference type="STRING" id="112234.SAMN05421768_10420"/>
<reference evidence="1 2" key="1">
    <citation type="submission" date="2017-01" db="EMBL/GenBank/DDBJ databases">
        <authorList>
            <person name="Mah S.A."/>
            <person name="Swanson W.J."/>
            <person name="Moy G.W."/>
            <person name="Vacquier V.D."/>
        </authorList>
    </citation>
    <scope>NUCLEOTIDE SEQUENCE [LARGE SCALE GENOMIC DNA]</scope>
    <source>
        <strain evidence="1 2">DSM 16927</strain>
    </source>
</reference>
<evidence type="ECO:0000313" key="1">
    <source>
        <dbReference type="EMBL" id="SIS34522.1"/>
    </source>
</evidence>
<dbReference type="AlphaFoldDB" id="A0A1N7IBX9"/>
<proteinExistence type="predicted"/>
<organism evidence="1 2">
    <name type="scientific">Chryseobacterium joostei</name>
    <dbReference type="NCBI Taxonomy" id="112234"/>
    <lineage>
        <taxon>Bacteria</taxon>
        <taxon>Pseudomonadati</taxon>
        <taxon>Bacteroidota</taxon>
        <taxon>Flavobacteriia</taxon>
        <taxon>Flavobacteriales</taxon>
        <taxon>Weeksellaceae</taxon>
        <taxon>Chryseobacterium group</taxon>
        <taxon>Chryseobacterium</taxon>
    </lineage>
</organism>
<protein>
    <submittedName>
        <fullName evidence="1">Uncharacterized protein</fullName>
    </submittedName>
</protein>
<dbReference type="EMBL" id="FTNZ01000004">
    <property type="protein sequence ID" value="SIS34522.1"/>
    <property type="molecule type" value="Genomic_DNA"/>
</dbReference>
<accession>A0A1N7IBX9</accession>
<dbReference type="OrthoDB" id="1274495at2"/>
<gene>
    <name evidence="1" type="ORF">SAMN05421768_10420</name>
</gene>
<sequence>MKIVKNSFYILIFMLSVTISFGQTLKVSDLRKAFNYYKPTEHKQLLSKGFKILNDTSSGNQKKINFIKSDTKEIVELIFTEDVEGGEYLSITYYLPSELTYNRFIATLTTYKFKYSKRNKRYQLPTSSYSGENVYPKGLTLNNEKKYYSLEYVSYIDKALSGPRPGLRNDIETPPINDSINRPK</sequence>
<dbReference type="Proteomes" id="UP000186106">
    <property type="component" value="Unassembled WGS sequence"/>
</dbReference>
<name>A0A1N7IBX9_9FLAO</name>
<dbReference type="RefSeq" id="WP_123867468.1">
    <property type="nucleotide sequence ID" value="NZ_CP033926.1"/>
</dbReference>
<evidence type="ECO:0000313" key="2">
    <source>
        <dbReference type="Proteomes" id="UP000186106"/>
    </source>
</evidence>